<reference evidence="1 2" key="1">
    <citation type="submission" date="2014-09" db="EMBL/GenBank/DDBJ databases">
        <authorList>
            <person name="Martin A.A."/>
        </authorList>
    </citation>
    <scope>NUCLEOTIDE SEQUENCE</scope>
    <source>
        <strain evidence="2">ED321</strain>
        <strain evidence="1">ED321 Heterogonic</strain>
    </source>
</reference>
<evidence type="ECO:0000313" key="2">
    <source>
        <dbReference type="Proteomes" id="UP000035682"/>
    </source>
</evidence>
<dbReference type="AlphaFoldDB" id="A0A090LEK3"/>
<gene>
    <name evidence="1 3 4" type="ORF">SRAE_2000063400</name>
</gene>
<organism evidence="1">
    <name type="scientific">Strongyloides ratti</name>
    <name type="common">Parasitic roundworm</name>
    <dbReference type="NCBI Taxonomy" id="34506"/>
    <lineage>
        <taxon>Eukaryota</taxon>
        <taxon>Metazoa</taxon>
        <taxon>Ecdysozoa</taxon>
        <taxon>Nematoda</taxon>
        <taxon>Chromadorea</taxon>
        <taxon>Rhabditida</taxon>
        <taxon>Tylenchina</taxon>
        <taxon>Panagrolaimomorpha</taxon>
        <taxon>Strongyloidoidea</taxon>
        <taxon>Strongyloididae</taxon>
        <taxon>Strongyloides</taxon>
    </lineage>
</organism>
<dbReference type="CTD" id="36378324"/>
<evidence type="ECO:0000313" key="1">
    <source>
        <dbReference type="EMBL" id="CEF65960.1"/>
    </source>
</evidence>
<dbReference type="GeneID" id="36378324"/>
<accession>A0A090LEK3</accession>
<proteinExistence type="predicted"/>
<evidence type="ECO:0000313" key="4">
    <source>
        <dbReference type="WormBase" id="SRAE_2000063400"/>
    </source>
</evidence>
<sequence length="338" mass="39566">MSEECDHIQLNTFQLLFIDTVNQKDSLKVAGTLLLNTSKKMLQDTREFPCIECLKCVSSILLDFNNLKPLPKSIFKEQEWSRELGKVLERIMKTKNIEYNYITLAFNIIPQLFYLTDDLWLQGNDTFFILIISLCEVRFRMILGDYDKINIKDVDDVCDIIEFVVKEIENGNYMDSLATKLSFLIQKSISFLCEWIHEIYIEKLTINQKVEERIYMLIIEFFSIGGCEMINTTILKDTIEALQSISLRYLRENFAKGRSLVCVLTNSSSFPDSTLKFLLEYITFSLDNGYNNALEDLYLILNEFKDRCDFYDTASLQELKRLSEKINNDKIKEIVEKL</sequence>
<dbReference type="OMA" id="GCEMINT"/>
<dbReference type="RefSeq" id="XP_024505160.1">
    <property type="nucleotide sequence ID" value="XM_024651488.1"/>
</dbReference>
<dbReference type="Proteomes" id="UP000035682">
    <property type="component" value="Unplaced"/>
</dbReference>
<dbReference type="STRING" id="34506.A0A090LEK3"/>
<dbReference type="WormBase" id="SRAE_2000063400">
    <property type="protein sequence ID" value="SRP03173"/>
    <property type="gene ID" value="WBGene00260830"/>
</dbReference>
<reference evidence="3" key="2">
    <citation type="submission" date="2020-12" db="UniProtKB">
        <authorList>
            <consortium name="WormBaseParasite"/>
        </authorList>
    </citation>
    <scope>IDENTIFICATION</scope>
</reference>
<dbReference type="WBParaSite" id="SRAE_2000063400.1">
    <property type="protein sequence ID" value="SRAE_2000063400.1"/>
    <property type="gene ID" value="WBGene00260830"/>
</dbReference>
<protein>
    <submittedName>
        <fullName evidence="1 3">Uncharacterized protein</fullName>
    </submittedName>
</protein>
<keyword evidence="2" id="KW-1185">Reference proteome</keyword>
<name>A0A090LEK3_STRRB</name>
<evidence type="ECO:0000313" key="3">
    <source>
        <dbReference type="WBParaSite" id="SRAE_2000063400.1"/>
    </source>
</evidence>
<dbReference type="EMBL" id="LN609529">
    <property type="protein sequence ID" value="CEF65960.1"/>
    <property type="molecule type" value="Genomic_DNA"/>
</dbReference>